<sequence length="163" mass="18980">MSEINVRKARREDCKAIRALIQELADFEKMPDGPQIDYKTLERDGFDGQPLYFCNVAVCNEKVIGYTLSYYTYSTWHGKSMYLEDICVASDFRGKNVGIKLLKTVAKEAIENNCHKLDFVVLNWNPAQEFYKKYGARDLTSKEQWHLYRFSAEDMAKLAFDCE</sequence>
<accession>A0AAW2ENX3</accession>
<name>A0AAW2ENX3_9HYME</name>
<dbReference type="InterPro" id="IPR016181">
    <property type="entry name" value="Acyl_CoA_acyltransferase"/>
</dbReference>
<dbReference type="EMBL" id="JADYXP020000020">
    <property type="protein sequence ID" value="KAL0104039.1"/>
    <property type="molecule type" value="Genomic_DNA"/>
</dbReference>
<evidence type="ECO:0000313" key="5">
    <source>
        <dbReference type="EMBL" id="KAL0104039.1"/>
    </source>
</evidence>
<dbReference type="AlphaFoldDB" id="A0AAW2ENX3"/>
<protein>
    <recommendedName>
        <fullName evidence="4">N-acetyltransferase domain-containing protein</fullName>
    </recommendedName>
</protein>
<keyword evidence="3" id="KW-0012">Acyltransferase</keyword>
<dbReference type="SUPFAM" id="SSF55729">
    <property type="entry name" value="Acyl-CoA N-acyltransferases (Nat)"/>
    <property type="match status" value="1"/>
</dbReference>
<evidence type="ECO:0000256" key="1">
    <source>
        <dbReference type="ARBA" id="ARBA00008694"/>
    </source>
</evidence>
<comment type="similarity">
    <text evidence="1">Belongs to the acetyltransferase family.</text>
</comment>
<gene>
    <name evidence="5" type="ORF">PUN28_017022</name>
</gene>
<dbReference type="FunFam" id="3.40.630.30:FF:000064">
    <property type="entry name" value="GNAT family acetyltransferase"/>
    <property type="match status" value="1"/>
</dbReference>
<dbReference type="CDD" id="cd04301">
    <property type="entry name" value="NAT_SF"/>
    <property type="match status" value="1"/>
</dbReference>
<evidence type="ECO:0000313" key="6">
    <source>
        <dbReference type="Proteomes" id="UP001430953"/>
    </source>
</evidence>
<organism evidence="5 6">
    <name type="scientific">Cardiocondyla obscurior</name>
    <dbReference type="NCBI Taxonomy" id="286306"/>
    <lineage>
        <taxon>Eukaryota</taxon>
        <taxon>Metazoa</taxon>
        <taxon>Ecdysozoa</taxon>
        <taxon>Arthropoda</taxon>
        <taxon>Hexapoda</taxon>
        <taxon>Insecta</taxon>
        <taxon>Pterygota</taxon>
        <taxon>Neoptera</taxon>
        <taxon>Endopterygota</taxon>
        <taxon>Hymenoptera</taxon>
        <taxon>Apocrita</taxon>
        <taxon>Aculeata</taxon>
        <taxon>Formicoidea</taxon>
        <taxon>Formicidae</taxon>
        <taxon>Myrmicinae</taxon>
        <taxon>Cardiocondyla</taxon>
    </lineage>
</organism>
<comment type="caution">
    <text evidence="5">The sequence shown here is derived from an EMBL/GenBank/DDBJ whole genome shotgun (WGS) entry which is preliminary data.</text>
</comment>
<dbReference type="PANTHER" id="PTHR10545">
    <property type="entry name" value="DIAMINE N-ACETYLTRANSFERASE"/>
    <property type="match status" value="1"/>
</dbReference>
<dbReference type="InterPro" id="IPR000182">
    <property type="entry name" value="GNAT_dom"/>
</dbReference>
<dbReference type="PROSITE" id="PS51186">
    <property type="entry name" value="GNAT"/>
    <property type="match status" value="1"/>
</dbReference>
<dbReference type="Gene3D" id="3.40.630.30">
    <property type="match status" value="1"/>
</dbReference>
<feature type="domain" description="N-acetyltransferase" evidence="4">
    <location>
        <begin position="4"/>
        <end position="153"/>
    </location>
</feature>
<evidence type="ECO:0000256" key="2">
    <source>
        <dbReference type="ARBA" id="ARBA00022679"/>
    </source>
</evidence>
<proteinExistence type="inferred from homology"/>
<dbReference type="InterPro" id="IPR051016">
    <property type="entry name" value="Diverse_Substrate_AcTransf"/>
</dbReference>
<reference evidence="5 6" key="1">
    <citation type="submission" date="2023-03" db="EMBL/GenBank/DDBJ databases">
        <title>High recombination rates correlate with genetic variation in Cardiocondyla obscurior ants.</title>
        <authorList>
            <person name="Errbii M."/>
        </authorList>
    </citation>
    <scope>NUCLEOTIDE SEQUENCE [LARGE SCALE GENOMIC DNA]</scope>
    <source>
        <strain evidence="5">Alpha-2009</strain>
        <tissue evidence="5">Whole body</tissue>
    </source>
</reference>
<dbReference type="PANTHER" id="PTHR10545:SF29">
    <property type="entry name" value="GH14572P-RELATED"/>
    <property type="match status" value="1"/>
</dbReference>
<evidence type="ECO:0000259" key="4">
    <source>
        <dbReference type="PROSITE" id="PS51186"/>
    </source>
</evidence>
<dbReference type="Pfam" id="PF00583">
    <property type="entry name" value="Acetyltransf_1"/>
    <property type="match status" value="1"/>
</dbReference>
<keyword evidence="6" id="KW-1185">Reference proteome</keyword>
<evidence type="ECO:0000256" key="3">
    <source>
        <dbReference type="ARBA" id="ARBA00023315"/>
    </source>
</evidence>
<keyword evidence="2" id="KW-0808">Transferase</keyword>
<dbReference type="GO" id="GO:0008080">
    <property type="term" value="F:N-acetyltransferase activity"/>
    <property type="evidence" value="ECO:0007669"/>
    <property type="project" value="TreeGrafter"/>
</dbReference>
<dbReference type="Proteomes" id="UP001430953">
    <property type="component" value="Unassembled WGS sequence"/>
</dbReference>